<gene>
    <name evidence="1" type="ORF">TSIB3V08_LOCUS1127</name>
</gene>
<accession>A0A7R9FW60</accession>
<reference evidence="1" key="1">
    <citation type="submission" date="2020-11" db="EMBL/GenBank/DDBJ databases">
        <authorList>
            <person name="Tran Van P."/>
        </authorList>
    </citation>
    <scope>NUCLEOTIDE SEQUENCE</scope>
</reference>
<proteinExistence type="predicted"/>
<organism evidence="1">
    <name type="scientific">Timema shepardi</name>
    <name type="common">Walking stick</name>
    <dbReference type="NCBI Taxonomy" id="629360"/>
    <lineage>
        <taxon>Eukaryota</taxon>
        <taxon>Metazoa</taxon>
        <taxon>Ecdysozoa</taxon>
        <taxon>Arthropoda</taxon>
        <taxon>Hexapoda</taxon>
        <taxon>Insecta</taxon>
        <taxon>Pterygota</taxon>
        <taxon>Neoptera</taxon>
        <taxon>Polyneoptera</taxon>
        <taxon>Phasmatodea</taxon>
        <taxon>Timematodea</taxon>
        <taxon>Timematoidea</taxon>
        <taxon>Timematidae</taxon>
        <taxon>Timema</taxon>
    </lineage>
</organism>
<protein>
    <submittedName>
        <fullName evidence="1">Uncharacterized protein</fullName>
    </submittedName>
</protein>
<dbReference type="AlphaFoldDB" id="A0A7R9FW60"/>
<sequence length="95" mass="10739">MSQCRGFSIQDIFPEVVLNSAREFSNALVKLNPTYAGRWVLKSIFGIPQLVLDSVEVKFLRSTIPKTNKDKISNEEIRKEAGIEILLLSLVSHHI</sequence>
<name>A0A7R9FW60_TIMSH</name>
<evidence type="ECO:0000313" key="1">
    <source>
        <dbReference type="EMBL" id="CAD7256852.1"/>
    </source>
</evidence>
<dbReference type="EMBL" id="OC000306">
    <property type="protein sequence ID" value="CAD7256852.1"/>
    <property type="molecule type" value="Genomic_DNA"/>
</dbReference>